<organism evidence="4 5">
    <name type="scientific">Kwoniella dendrophila CBS 6074</name>
    <dbReference type="NCBI Taxonomy" id="1295534"/>
    <lineage>
        <taxon>Eukaryota</taxon>
        <taxon>Fungi</taxon>
        <taxon>Dikarya</taxon>
        <taxon>Basidiomycota</taxon>
        <taxon>Agaricomycotina</taxon>
        <taxon>Tremellomycetes</taxon>
        <taxon>Tremellales</taxon>
        <taxon>Cryptococcaceae</taxon>
        <taxon>Kwoniella</taxon>
    </lineage>
</organism>
<accession>A0AAX4JRZ5</accession>
<keyword evidence="2" id="KW-0963">Cytoplasm</keyword>
<dbReference type="GeneID" id="91093742"/>
<dbReference type="GO" id="GO:0005737">
    <property type="term" value="C:cytoplasm"/>
    <property type="evidence" value="ECO:0007669"/>
    <property type="project" value="UniProtKB-SubCell"/>
</dbReference>
<evidence type="ECO:0000256" key="3">
    <source>
        <dbReference type="SAM" id="MobiDB-lite"/>
    </source>
</evidence>
<dbReference type="GO" id="GO:0005869">
    <property type="term" value="C:dynactin complex"/>
    <property type="evidence" value="ECO:0007669"/>
    <property type="project" value="InterPro"/>
</dbReference>
<feature type="compositionally biased region" description="Basic residues" evidence="3">
    <location>
        <begin position="58"/>
        <end position="70"/>
    </location>
</feature>
<evidence type="ECO:0000313" key="5">
    <source>
        <dbReference type="Proteomes" id="UP001355207"/>
    </source>
</evidence>
<evidence type="ECO:0000256" key="1">
    <source>
        <dbReference type="ARBA" id="ARBA00004496"/>
    </source>
</evidence>
<feature type="region of interest" description="Disordered" evidence="3">
    <location>
        <begin position="216"/>
        <end position="243"/>
    </location>
</feature>
<comment type="subcellular location">
    <subcellularLocation>
        <location evidence="1">Cytoplasm</location>
    </subcellularLocation>
</comment>
<evidence type="ECO:0000256" key="2">
    <source>
        <dbReference type="ARBA" id="ARBA00022490"/>
    </source>
</evidence>
<evidence type="ECO:0008006" key="6">
    <source>
        <dbReference type="Google" id="ProtNLM"/>
    </source>
</evidence>
<feature type="compositionally biased region" description="Polar residues" evidence="3">
    <location>
        <begin position="107"/>
        <end position="120"/>
    </location>
</feature>
<reference evidence="4 5" key="1">
    <citation type="submission" date="2024-01" db="EMBL/GenBank/DDBJ databases">
        <title>Comparative genomics of Cryptococcus and Kwoniella reveals pathogenesis evolution and contrasting modes of karyotype evolution via chromosome fusion or intercentromeric recombination.</title>
        <authorList>
            <person name="Coelho M.A."/>
            <person name="David-Palma M."/>
            <person name="Shea T."/>
            <person name="Bowers K."/>
            <person name="McGinley-Smith S."/>
            <person name="Mohammad A.W."/>
            <person name="Gnirke A."/>
            <person name="Yurkov A.M."/>
            <person name="Nowrousian M."/>
            <person name="Sun S."/>
            <person name="Cuomo C.A."/>
            <person name="Heitman J."/>
        </authorList>
    </citation>
    <scope>NUCLEOTIDE SEQUENCE [LARGE SCALE GENOMIC DNA]</scope>
    <source>
        <strain evidence="4 5">CBS 6074</strain>
    </source>
</reference>
<sequence length="453" mass="50464">MSGKYHGLPDIDTAQDIFETPDEPDTLLRPADNGLGEDDIQPKKPSSNDIDASELPGRKKVKKVFGRGIRRRDPKDLPFRPRLPPLSRYTLSTSLSSDDDEDHVDEGQNTRPQFRESATSKLRRLKAEIAELESEISSSSRPQASSSNLTSESIERESTKRKSVLPPKQPTNLISELNGLKSRLDNLDIDGLPIEDPSHNQNFGSSKWNERLKRLDDSHARQNETNNVDEGSREEDGKGENSLGEIDKRLAILENTLGPIGEGLDSNGPLIPTLTKHSHLLTLLTQPRQLDAISRRIKLLLVDLDRAASASKKSPAIHQGGGGGHASDGKSGSKTDAEVTLNNGEYQNLIQLFGLMTRLDEYLPIVKPLLIRLKSLNNLHEESSNIAESLKKMNQQDKSDLNDIKELQSILERLQLGLDDSSQSILKNWESTQSRMKSLEDRLKSLEQYSNKL</sequence>
<gene>
    <name evidence="4" type="ORF">L201_003071</name>
</gene>
<name>A0AAX4JRZ5_9TREE</name>
<dbReference type="AlphaFoldDB" id="A0AAX4JRZ5"/>
<feature type="compositionally biased region" description="Basic and acidic residues" evidence="3">
    <location>
        <begin position="327"/>
        <end position="337"/>
    </location>
</feature>
<feature type="compositionally biased region" description="Basic and acidic residues" evidence="3">
    <location>
        <begin position="230"/>
        <end position="243"/>
    </location>
</feature>
<dbReference type="EMBL" id="CP144100">
    <property type="protein sequence ID" value="WWC88166.1"/>
    <property type="molecule type" value="Genomic_DNA"/>
</dbReference>
<protein>
    <recommendedName>
        <fullName evidence="6">Dynactin 2</fullName>
    </recommendedName>
</protein>
<dbReference type="Pfam" id="PF04912">
    <property type="entry name" value="Dynamitin"/>
    <property type="match status" value="1"/>
</dbReference>
<keyword evidence="5" id="KW-1185">Reference proteome</keyword>
<proteinExistence type="predicted"/>
<feature type="compositionally biased region" description="Low complexity" evidence="3">
    <location>
        <begin position="135"/>
        <end position="147"/>
    </location>
</feature>
<feature type="region of interest" description="Disordered" evidence="3">
    <location>
        <begin position="1"/>
        <end position="173"/>
    </location>
</feature>
<dbReference type="GO" id="GO:0007017">
    <property type="term" value="P:microtubule-based process"/>
    <property type="evidence" value="ECO:0007669"/>
    <property type="project" value="InterPro"/>
</dbReference>
<dbReference type="RefSeq" id="XP_066074929.1">
    <property type="nucleotide sequence ID" value="XM_066218832.1"/>
</dbReference>
<evidence type="ECO:0000313" key="4">
    <source>
        <dbReference type="EMBL" id="WWC88166.1"/>
    </source>
</evidence>
<feature type="region of interest" description="Disordered" evidence="3">
    <location>
        <begin position="311"/>
        <end position="337"/>
    </location>
</feature>
<dbReference type="Proteomes" id="UP001355207">
    <property type="component" value="Chromosome 3"/>
</dbReference>
<dbReference type="InterPro" id="IPR028133">
    <property type="entry name" value="Dynamitin"/>
</dbReference>
<dbReference type="PANTHER" id="PTHR15346">
    <property type="entry name" value="DYNACTIN SUBUNIT"/>
    <property type="match status" value="1"/>
</dbReference>